<comment type="caution">
    <text evidence="2">The sequence shown here is derived from an EMBL/GenBank/DDBJ whole genome shotgun (WGS) entry which is preliminary data.</text>
</comment>
<reference evidence="2 3" key="1">
    <citation type="submission" date="2024-02" db="EMBL/GenBank/DDBJ databases">
        <title>New thermophilic sulfur-oxidizing bacteria from a hot springs of the Uzon caldera (Kamchatka, Russia).</title>
        <authorList>
            <person name="Dukat A.M."/>
            <person name="Elcheninov A.G."/>
            <person name="Frolov E.N."/>
        </authorList>
    </citation>
    <scope>NUCLEOTIDE SEQUENCE [LARGE SCALE GENOMIC DNA]</scope>
    <source>
        <strain evidence="2 3">AK1</strain>
    </source>
</reference>
<dbReference type="EMBL" id="JBAJEX010000011">
    <property type="protein sequence ID" value="MEO1767810.1"/>
    <property type="molecule type" value="Genomic_DNA"/>
</dbReference>
<dbReference type="Pfam" id="PF08765">
    <property type="entry name" value="Mor"/>
    <property type="match status" value="1"/>
</dbReference>
<protein>
    <submittedName>
        <fullName evidence="2">Mor transcription activator family protein</fullName>
    </submittedName>
</protein>
<dbReference type="RefSeq" id="WP_347308922.1">
    <property type="nucleotide sequence ID" value="NZ_JBAJEX010000011.1"/>
</dbReference>
<feature type="domain" description="Mor transcription activator" evidence="1">
    <location>
        <begin position="51"/>
        <end position="109"/>
    </location>
</feature>
<dbReference type="Gene3D" id="1.10.10.60">
    <property type="entry name" value="Homeodomain-like"/>
    <property type="match status" value="1"/>
</dbReference>
<evidence type="ECO:0000313" key="3">
    <source>
        <dbReference type="Proteomes" id="UP001482231"/>
    </source>
</evidence>
<gene>
    <name evidence="2" type="ORF">V6E02_11365</name>
</gene>
<dbReference type="InterPro" id="IPR009057">
    <property type="entry name" value="Homeodomain-like_sf"/>
</dbReference>
<evidence type="ECO:0000259" key="1">
    <source>
        <dbReference type="Pfam" id="PF08765"/>
    </source>
</evidence>
<dbReference type="Proteomes" id="UP001482231">
    <property type="component" value="Unassembled WGS sequence"/>
</dbReference>
<organism evidence="2 3">
    <name type="scientific">Thiobacter aerophilum</name>
    <dbReference type="NCBI Taxonomy" id="3121275"/>
    <lineage>
        <taxon>Bacteria</taxon>
        <taxon>Pseudomonadati</taxon>
        <taxon>Pseudomonadota</taxon>
        <taxon>Betaproteobacteria</taxon>
        <taxon>Burkholderiales</taxon>
        <taxon>Thiobacteraceae</taxon>
        <taxon>Thiobacter</taxon>
    </lineage>
</organism>
<keyword evidence="3" id="KW-1185">Reference proteome</keyword>
<evidence type="ECO:0000313" key="2">
    <source>
        <dbReference type="EMBL" id="MEO1767810.1"/>
    </source>
</evidence>
<accession>A0ABV0EII0</accession>
<dbReference type="SUPFAM" id="SSF46689">
    <property type="entry name" value="Homeodomain-like"/>
    <property type="match status" value="1"/>
</dbReference>
<name>A0ABV0EII0_9BURK</name>
<proteinExistence type="predicted"/>
<dbReference type="InterPro" id="IPR014875">
    <property type="entry name" value="Mor_transcription_activator"/>
</dbReference>
<sequence>MALNDTRYLERLIGRDALETLMQTYGGMVLRIAKRLPFSGPLCDLPAPAQEALCAYAGGTMIYIPKDEKRDRAARNAAIRAAYDGGESVQSIARRYRLTERWVYEILNRPD</sequence>